<dbReference type="InParanoid" id="A0A3Q7HB15"/>
<feature type="chain" id="PRO_5018771541" evidence="1">
    <location>
        <begin position="28"/>
        <end position="76"/>
    </location>
</feature>
<dbReference type="Proteomes" id="UP000004994">
    <property type="component" value="Chromosome 5"/>
</dbReference>
<dbReference type="AlphaFoldDB" id="A0A3Q7HB15"/>
<sequence length="76" mass="8468">MEKATFLKVFLNSFLLMLFGQGSHVQGECTNDADCAKVMKCIQAQSICDLTSHQCVCPRAPPANYGTRNIYKTHQN</sequence>
<feature type="signal peptide" evidence="1">
    <location>
        <begin position="1"/>
        <end position="27"/>
    </location>
</feature>
<reference evidence="2" key="2">
    <citation type="submission" date="2019-01" db="UniProtKB">
        <authorList>
            <consortium name="EnsemblPlants"/>
        </authorList>
    </citation>
    <scope>IDENTIFICATION</scope>
    <source>
        <strain evidence="2">cv. Heinz 1706</strain>
    </source>
</reference>
<keyword evidence="3" id="KW-1185">Reference proteome</keyword>
<accession>A0A3Q7HB15</accession>
<name>A0A3Q7HB15_SOLLC</name>
<reference evidence="2" key="1">
    <citation type="journal article" date="2012" name="Nature">
        <title>The tomato genome sequence provides insights into fleshy fruit evolution.</title>
        <authorList>
            <consortium name="Tomato Genome Consortium"/>
        </authorList>
    </citation>
    <scope>NUCLEOTIDE SEQUENCE [LARGE SCALE GENOMIC DNA]</scope>
    <source>
        <strain evidence="2">cv. Heinz 1706</strain>
    </source>
</reference>
<evidence type="ECO:0000313" key="2">
    <source>
        <dbReference type="EnsemblPlants" id="Solyc05g018185.1.1"/>
    </source>
</evidence>
<dbReference type="SMR" id="A0A3Q7HB15"/>
<protein>
    <submittedName>
        <fullName evidence="2">Uncharacterized protein</fullName>
    </submittedName>
</protein>
<proteinExistence type="predicted"/>
<dbReference type="EnsemblPlants" id="Solyc05g018185.1.1">
    <property type="protein sequence ID" value="Solyc05g018185.1.1"/>
    <property type="gene ID" value="Solyc05g018185.1"/>
</dbReference>
<evidence type="ECO:0000313" key="3">
    <source>
        <dbReference type="Proteomes" id="UP000004994"/>
    </source>
</evidence>
<organism evidence="2">
    <name type="scientific">Solanum lycopersicum</name>
    <name type="common">Tomato</name>
    <name type="synonym">Lycopersicon esculentum</name>
    <dbReference type="NCBI Taxonomy" id="4081"/>
    <lineage>
        <taxon>Eukaryota</taxon>
        <taxon>Viridiplantae</taxon>
        <taxon>Streptophyta</taxon>
        <taxon>Embryophyta</taxon>
        <taxon>Tracheophyta</taxon>
        <taxon>Spermatophyta</taxon>
        <taxon>Magnoliopsida</taxon>
        <taxon>eudicotyledons</taxon>
        <taxon>Gunneridae</taxon>
        <taxon>Pentapetalae</taxon>
        <taxon>asterids</taxon>
        <taxon>lamiids</taxon>
        <taxon>Solanales</taxon>
        <taxon>Solanaceae</taxon>
        <taxon>Solanoideae</taxon>
        <taxon>Solaneae</taxon>
        <taxon>Solanum</taxon>
        <taxon>Solanum subgen. Lycopersicon</taxon>
    </lineage>
</organism>
<evidence type="ECO:0000256" key="1">
    <source>
        <dbReference type="SAM" id="SignalP"/>
    </source>
</evidence>
<keyword evidence="1" id="KW-0732">Signal</keyword>
<dbReference type="Gramene" id="Solyc05g018185.1.1">
    <property type="protein sequence ID" value="Solyc05g018185.1.1"/>
    <property type="gene ID" value="Solyc05g018185.1"/>
</dbReference>